<dbReference type="Gene3D" id="1.20.5.170">
    <property type="match status" value="1"/>
</dbReference>
<proteinExistence type="inferred from homology"/>
<dbReference type="eggNOG" id="KOG4571">
    <property type="taxonomic scope" value="Eukaryota"/>
</dbReference>
<keyword evidence="4" id="KW-0238">DNA-binding</keyword>
<dbReference type="SUPFAM" id="SSF57959">
    <property type="entry name" value="Leucine zipper domain"/>
    <property type="match status" value="1"/>
</dbReference>
<gene>
    <name evidence="9" type="primary">100634724</name>
</gene>
<dbReference type="InParanoid" id="A0A1X7VDZ7"/>
<dbReference type="FunFam" id="1.20.5.170:FF:000021">
    <property type="entry name" value="Cyclic AMP-dependent transcription factor ATF-4"/>
    <property type="match status" value="1"/>
</dbReference>
<evidence type="ECO:0000313" key="10">
    <source>
        <dbReference type="Proteomes" id="UP000007879"/>
    </source>
</evidence>
<dbReference type="AlphaFoldDB" id="A0A1X7VDZ7"/>
<evidence type="ECO:0000256" key="4">
    <source>
        <dbReference type="ARBA" id="ARBA00023125"/>
    </source>
</evidence>
<comment type="similarity">
    <text evidence="2">Belongs to the bZIP family.</text>
</comment>
<reference evidence="9" key="2">
    <citation type="submission" date="2017-05" db="UniProtKB">
        <authorList>
            <consortium name="EnsemblMetazoa"/>
        </authorList>
    </citation>
    <scope>IDENTIFICATION</scope>
</reference>
<dbReference type="KEGG" id="aqu:100634724"/>
<feature type="compositionally biased region" description="Low complexity" evidence="7">
    <location>
        <begin position="91"/>
        <end position="109"/>
    </location>
</feature>
<feature type="region of interest" description="Disordered" evidence="7">
    <location>
        <begin position="129"/>
        <end position="212"/>
    </location>
</feature>
<dbReference type="EnsemblMetazoa" id="XM_003384465.3">
    <property type="protein sequence ID" value="XP_003384513.1"/>
    <property type="gene ID" value="LOC100634724"/>
</dbReference>
<dbReference type="Pfam" id="PF00170">
    <property type="entry name" value="bZIP_1"/>
    <property type="match status" value="1"/>
</dbReference>
<dbReference type="CDD" id="cd14692">
    <property type="entry name" value="bZIP_ATF4"/>
    <property type="match status" value="1"/>
</dbReference>
<keyword evidence="6" id="KW-0539">Nucleus</keyword>
<evidence type="ECO:0000256" key="5">
    <source>
        <dbReference type="ARBA" id="ARBA00023163"/>
    </source>
</evidence>
<reference evidence="10" key="1">
    <citation type="journal article" date="2010" name="Nature">
        <title>The Amphimedon queenslandica genome and the evolution of animal complexity.</title>
        <authorList>
            <person name="Srivastava M."/>
            <person name="Simakov O."/>
            <person name="Chapman J."/>
            <person name="Fahey B."/>
            <person name="Gauthier M.E."/>
            <person name="Mitros T."/>
            <person name="Richards G.S."/>
            <person name="Conaco C."/>
            <person name="Dacre M."/>
            <person name="Hellsten U."/>
            <person name="Larroux C."/>
            <person name="Putnam N.H."/>
            <person name="Stanke M."/>
            <person name="Adamska M."/>
            <person name="Darling A."/>
            <person name="Degnan S.M."/>
            <person name="Oakley T.H."/>
            <person name="Plachetzki D.C."/>
            <person name="Zhai Y."/>
            <person name="Adamski M."/>
            <person name="Calcino A."/>
            <person name="Cummins S.F."/>
            <person name="Goodstein D.M."/>
            <person name="Harris C."/>
            <person name="Jackson D.J."/>
            <person name="Leys S.P."/>
            <person name="Shu S."/>
            <person name="Woodcroft B.J."/>
            <person name="Vervoort M."/>
            <person name="Kosik K.S."/>
            <person name="Manning G."/>
            <person name="Degnan B.M."/>
            <person name="Rokhsar D.S."/>
        </authorList>
    </citation>
    <scope>NUCLEOTIDE SEQUENCE [LARGE SCALE GENOMIC DNA]</scope>
</reference>
<feature type="compositionally biased region" description="Pro residues" evidence="7">
    <location>
        <begin position="147"/>
        <end position="158"/>
    </location>
</feature>
<dbReference type="PROSITE" id="PS00036">
    <property type="entry name" value="BZIP_BASIC"/>
    <property type="match status" value="1"/>
</dbReference>
<evidence type="ECO:0000256" key="7">
    <source>
        <dbReference type="SAM" id="MobiDB-lite"/>
    </source>
</evidence>
<dbReference type="EnsemblMetazoa" id="Aqu2.1.38530_001">
    <property type="protein sequence ID" value="Aqu2.1.38530_001"/>
    <property type="gene ID" value="Aqu2.1.38530"/>
</dbReference>
<accession>A0A1X7VDZ7</accession>
<name>A0A1X7VDZ7_AMPQE</name>
<dbReference type="PROSITE" id="PS50217">
    <property type="entry name" value="BZIP"/>
    <property type="match status" value="1"/>
</dbReference>
<dbReference type="GO" id="GO:0000977">
    <property type="term" value="F:RNA polymerase II transcription regulatory region sequence-specific DNA binding"/>
    <property type="evidence" value="ECO:0007669"/>
    <property type="project" value="TreeGrafter"/>
</dbReference>
<dbReference type="InterPro" id="IPR004827">
    <property type="entry name" value="bZIP"/>
</dbReference>
<dbReference type="OrthoDB" id="5847285at2759"/>
<protein>
    <recommendedName>
        <fullName evidence="8">BZIP domain-containing protein</fullName>
    </recommendedName>
</protein>
<keyword evidence="3" id="KW-0805">Transcription regulation</keyword>
<dbReference type="InterPro" id="IPR046347">
    <property type="entry name" value="bZIP_sf"/>
</dbReference>
<dbReference type="PANTHER" id="PTHR13044">
    <property type="entry name" value="ACTIVATING TRANSCRIPTION FACTOR ATF 4/5"/>
    <property type="match status" value="1"/>
</dbReference>
<feature type="compositionally biased region" description="Basic and acidic residues" evidence="7">
    <location>
        <begin position="189"/>
        <end position="201"/>
    </location>
</feature>
<evidence type="ECO:0000256" key="3">
    <source>
        <dbReference type="ARBA" id="ARBA00023015"/>
    </source>
</evidence>
<organism evidence="9">
    <name type="scientific">Amphimedon queenslandica</name>
    <name type="common">Sponge</name>
    <dbReference type="NCBI Taxonomy" id="400682"/>
    <lineage>
        <taxon>Eukaryota</taxon>
        <taxon>Metazoa</taxon>
        <taxon>Porifera</taxon>
        <taxon>Demospongiae</taxon>
        <taxon>Heteroscleromorpha</taxon>
        <taxon>Haplosclerida</taxon>
        <taxon>Niphatidae</taxon>
        <taxon>Amphimedon</taxon>
    </lineage>
</organism>
<dbReference type="SMART" id="SM00338">
    <property type="entry name" value="BRLZ"/>
    <property type="match status" value="1"/>
</dbReference>
<keyword evidence="5" id="KW-0804">Transcription</keyword>
<dbReference type="STRING" id="400682.A0A1X7VDZ7"/>
<dbReference type="GO" id="GO:0005634">
    <property type="term" value="C:nucleus"/>
    <property type="evidence" value="ECO:0007669"/>
    <property type="project" value="UniProtKB-SubCell"/>
</dbReference>
<keyword evidence="10" id="KW-1185">Reference proteome</keyword>
<comment type="subcellular location">
    <subcellularLocation>
        <location evidence="1">Nucleus</location>
    </subcellularLocation>
</comment>
<evidence type="ECO:0000256" key="6">
    <source>
        <dbReference type="ARBA" id="ARBA00023242"/>
    </source>
</evidence>
<evidence type="ECO:0000256" key="2">
    <source>
        <dbReference type="ARBA" id="ARBA00007163"/>
    </source>
</evidence>
<dbReference type="GO" id="GO:0001228">
    <property type="term" value="F:DNA-binding transcription activator activity, RNA polymerase II-specific"/>
    <property type="evidence" value="ECO:0007669"/>
    <property type="project" value="TreeGrafter"/>
</dbReference>
<evidence type="ECO:0000259" key="8">
    <source>
        <dbReference type="PROSITE" id="PS50217"/>
    </source>
</evidence>
<sequence length="271" mass="30341">MTAMTYPGPFLPDEEDQLFPFGLSFYQQEGETGFEQYSTKLKDEEIFCPSSLLYNDNTSTPFDWSNFTAPYQDFDLFEFNPTGAQDLLLDTPSSSFPSSPISSFSTGSSALSPPEQQEVNDIISSLQDTATPDSTQHLSSISSTPISSPPLSPFPVTPSLPQKQAPEQFIPPTPKRTPQGRGGRKSKLSKTDKKERKKEQNKTAAVRYRQKKREELDNLTKQEMALLQSNKELKEEVDSITAEINCLKRLWGEVCQAKGIEPTLPYNSIHL</sequence>
<feature type="domain" description="BZIP" evidence="8">
    <location>
        <begin position="191"/>
        <end position="248"/>
    </location>
</feature>
<evidence type="ECO:0000313" key="9">
    <source>
        <dbReference type="EnsemblMetazoa" id="Aqu2.1.38530_001"/>
    </source>
</evidence>
<dbReference type="Proteomes" id="UP000007879">
    <property type="component" value="Unassembled WGS sequence"/>
</dbReference>
<feature type="region of interest" description="Disordered" evidence="7">
    <location>
        <begin position="88"/>
        <end position="117"/>
    </location>
</feature>
<evidence type="ECO:0000256" key="1">
    <source>
        <dbReference type="ARBA" id="ARBA00004123"/>
    </source>
</evidence>
<dbReference type="PANTHER" id="PTHR13044:SF14">
    <property type="entry name" value="CRYPTOCEPHAL, ISOFORM A"/>
    <property type="match status" value="1"/>
</dbReference>